<feature type="transmembrane region" description="Helical" evidence="12">
    <location>
        <begin position="72"/>
        <end position="90"/>
    </location>
</feature>
<dbReference type="EMBL" id="BAABIK010000043">
    <property type="protein sequence ID" value="GAA4956828.1"/>
    <property type="molecule type" value="Genomic_DNA"/>
</dbReference>
<proteinExistence type="predicted"/>
<dbReference type="Pfam" id="PF02378">
    <property type="entry name" value="PTS_EIIC"/>
    <property type="match status" value="1"/>
</dbReference>
<dbReference type="PANTHER" id="PTHR30181:SF2">
    <property type="entry name" value="PTS SYSTEM MANNITOL-SPECIFIC EIICBA COMPONENT"/>
    <property type="match status" value="1"/>
</dbReference>
<evidence type="ECO:0000256" key="1">
    <source>
        <dbReference type="ARBA" id="ARBA00002434"/>
    </source>
</evidence>
<evidence type="ECO:0000313" key="15">
    <source>
        <dbReference type="Proteomes" id="UP001499993"/>
    </source>
</evidence>
<accession>A0ABP9GYP5</accession>
<keyword evidence="10 12" id="KW-1133">Transmembrane helix</keyword>
<dbReference type="InterPro" id="IPR004718">
    <property type="entry name" value="PTS_IIC_mtl"/>
</dbReference>
<evidence type="ECO:0000256" key="9">
    <source>
        <dbReference type="ARBA" id="ARBA00022692"/>
    </source>
</evidence>
<dbReference type="InterPro" id="IPR013014">
    <property type="entry name" value="PTS_EIIC_2"/>
</dbReference>
<evidence type="ECO:0000256" key="4">
    <source>
        <dbReference type="ARBA" id="ARBA00022475"/>
    </source>
</evidence>
<comment type="caution">
    <text evidence="14">The sequence shown here is derived from an EMBL/GenBank/DDBJ whole genome shotgun (WGS) entry which is preliminary data.</text>
</comment>
<evidence type="ECO:0000256" key="7">
    <source>
        <dbReference type="ARBA" id="ARBA00022679"/>
    </source>
</evidence>
<gene>
    <name evidence="14" type="ORF">GCM10023224_48370</name>
</gene>
<keyword evidence="7" id="KW-0808">Transferase</keyword>
<keyword evidence="8" id="KW-0598">Phosphotransferase system</keyword>
<reference evidence="15" key="1">
    <citation type="journal article" date="2019" name="Int. J. Syst. Evol. Microbiol.">
        <title>The Global Catalogue of Microorganisms (GCM) 10K type strain sequencing project: providing services to taxonomists for standard genome sequencing and annotation.</title>
        <authorList>
            <consortium name="The Broad Institute Genomics Platform"/>
            <consortium name="The Broad Institute Genome Sequencing Center for Infectious Disease"/>
            <person name="Wu L."/>
            <person name="Ma J."/>
        </authorList>
    </citation>
    <scope>NUCLEOTIDE SEQUENCE [LARGE SCALE GENOMIC DNA]</scope>
    <source>
        <strain evidence="15">JCM 18123</strain>
    </source>
</reference>
<feature type="transmembrane region" description="Helical" evidence="12">
    <location>
        <begin position="146"/>
        <end position="168"/>
    </location>
</feature>
<dbReference type="PROSITE" id="PS51104">
    <property type="entry name" value="PTS_EIIC_TYPE_2"/>
    <property type="match status" value="1"/>
</dbReference>
<keyword evidence="3" id="KW-0813">Transport</keyword>
<keyword evidence="5" id="KW-0597">Phosphoprotein</keyword>
<evidence type="ECO:0000256" key="2">
    <source>
        <dbReference type="ARBA" id="ARBA00004651"/>
    </source>
</evidence>
<sequence length="372" mass="38420">MTQPQPTASNAPKQSPSRFESTRAAVQRFGGYLSGMVMPNIGAFIAWGLITALFIPDGWFPNETLAQLVDPMIGTLLPLLIGYTGGRLVYEQRGAVVGAVATIGVVVGSEVPMFLGAMIIGPLAAYLMKLVDKVALPRIHAGFTMLYNNFSAGILGGATAILGLYAIGPVVQGITNALGAGVQALIDIQLLPLVSIIVEPAKVLFLNNAINHGVFAPLGAARVSETGQAIEFLIETNPGPGLGVLLACMFFGPKVSRSTAPGAIVIQFLGGIHEIYFPYILAQPKLILAAIAGGITGVTTFMLLGAGTVSTPSPGSIIALMAVTPRGGHLSVLAGVAAATVVSFVVASLLLGFGRPERNKEKAQHTNAEAQS</sequence>
<dbReference type="InterPro" id="IPR050893">
    <property type="entry name" value="Sugar_PTS"/>
</dbReference>
<comment type="function">
    <text evidence="1">The phosphoenolpyruvate-dependent sugar phosphotransferase system (sugar PTS), a major carbohydrate active transport system, catalyzes the phosphorylation of incoming sugar substrates concomitantly with their translocation across the cell membrane. The enzyme II CmtAB PTS system is involved in D-mannitol transport.</text>
</comment>
<evidence type="ECO:0000256" key="10">
    <source>
        <dbReference type="ARBA" id="ARBA00022989"/>
    </source>
</evidence>
<organism evidence="14 15">
    <name type="scientific">Streptomonospora halophila</name>
    <dbReference type="NCBI Taxonomy" id="427369"/>
    <lineage>
        <taxon>Bacteria</taxon>
        <taxon>Bacillati</taxon>
        <taxon>Actinomycetota</taxon>
        <taxon>Actinomycetes</taxon>
        <taxon>Streptosporangiales</taxon>
        <taxon>Nocardiopsidaceae</taxon>
        <taxon>Streptomonospora</taxon>
    </lineage>
</organism>
<keyword evidence="9 12" id="KW-0812">Transmembrane</keyword>
<keyword evidence="6" id="KW-0762">Sugar transport</keyword>
<feature type="transmembrane region" description="Helical" evidence="12">
    <location>
        <begin position="286"/>
        <end position="310"/>
    </location>
</feature>
<protein>
    <recommendedName>
        <fullName evidence="13">PTS EIIC type-2 domain-containing protein</fullName>
    </recommendedName>
</protein>
<dbReference type="PANTHER" id="PTHR30181">
    <property type="entry name" value="MANNITOL PERMEASE IIC COMPONENT"/>
    <property type="match status" value="1"/>
</dbReference>
<evidence type="ECO:0000256" key="8">
    <source>
        <dbReference type="ARBA" id="ARBA00022683"/>
    </source>
</evidence>
<dbReference type="RefSeq" id="WP_344147886.1">
    <property type="nucleotide sequence ID" value="NZ_BAABIK010000043.1"/>
</dbReference>
<evidence type="ECO:0000256" key="6">
    <source>
        <dbReference type="ARBA" id="ARBA00022597"/>
    </source>
</evidence>
<dbReference type="NCBIfam" id="TIGR00851">
    <property type="entry name" value="mtlA"/>
    <property type="match status" value="1"/>
</dbReference>
<evidence type="ECO:0000256" key="3">
    <source>
        <dbReference type="ARBA" id="ARBA00022448"/>
    </source>
</evidence>
<keyword evidence="11 12" id="KW-0472">Membrane</keyword>
<feature type="domain" description="PTS EIIC type-2" evidence="13">
    <location>
        <begin position="29"/>
        <end position="357"/>
    </location>
</feature>
<evidence type="ECO:0000256" key="11">
    <source>
        <dbReference type="ARBA" id="ARBA00023136"/>
    </source>
</evidence>
<evidence type="ECO:0000259" key="13">
    <source>
        <dbReference type="PROSITE" id="PS51104"/>
    </source>
</evidence>
<feature type="transmembrane region" description="Helical" evidence="12">
    <location>
        <begin position="330"/>
        <end position="353"/>
    </location>
</feature>
<feature type="transmembrane region" description="Helical" evidence="12">
    <location>
        <begin position="96"/>
        <end position="125"/>
    </location>
</feature>
<evidence type="ECO:0000256" key="12">
    <source>
        <dbReference type="SAM" id="Phobius"/>
    </source>
</evidence>
<comment type="subcellular location">
    <subcellularLocation>
        <location evidence="2">Cell membrane</location>
        <topology evidence="2">Multi-pass membrane protein</topology>
    </subcellularLocation>
</comment>
<feature type="transmembrane region" description="Helical" evidence="12">
    <location>
        <begin position="41"/>
        <end position="60"/>
    </location>
</feature>
<dbReference type="InterPro" id="IPR003352">
    <property type="entry name" value="PTS_EIIC"/>
</dbReference>
<dbReference type="Proteomes" id="UP001499993">
    <property type="component" value="Unassembled WGS sequence"/>
</dbReference>
<name>A0ABP9GYP5_9ACTN</name>
<evidence type="ECO:0000256" key="5">
    <source>
        <dbReference type="ARBA" id="ARBA00022553"/>
    </source>
</evidence>
<keyword evidence="15" id="KW-1185">Reference proteome</keyword>
<keyword evidence="4" id="KW-1003">Cell membrane</keyword>
<evidence type="ECO:0000313" key="14">
    <source>
        <dbReference type="EMBL" id="GAA4956828.1"/>
    </source>
</evidence>